<evidence type="ECO:0000313" key="5">
    <source>
        <dbReference type="Proteomes" id="UP000298030"/>
    </source>
</evidence>
<dbReference type="GO" id="GO:1990234">
    <property type="term" value="C:transferase complex"/>
    <property type="evidence" value="ECO:0007669"/>
    <property type="project" value="UniProtKB-ARBA"/>
</dbReference>
<dbReference type="PROSITE" id="PS50294">
    <property type="entry name" value="WD_REPEATS_REGION"/>
    <property type="match status" value="1"/>
</dbReference>
<dbReference type="EMBL" id="QPFP01000044">
    <property type="protein sequence ID" value="TEB26915.1"/>
    <property type="molecule type" value="Genomic_DNA"/>
</dbReference>
<evidence type="ECO:0000256" key="2">
    <source>
        <dbReference type="ARBA" id="ARBA00022737"/>
    </source>
</evidence>
<feature type="repeat" description="WD" evidence="3">
    <location>
        <begin position="7"/>
        <end position="48"/>
    </location>
</feature>
<dbReference type="AlphaFoldDB" id="A0A4Y7SYI1"/>
<keyword evidence="1 3" id="KW-0853">WD repeat</keyword>
<sequence length="167" mass="18465">MHCVNTFEDHRAPVNAMCFSSDGAYLASGGDDHHIYIYKLSTNKTNAGYGRHLQKLSPQQGQITILKWICYPASTGTYFFVSGGADGTMVLWKKGENETYFDSIAVKLVSFRLAIEDIDIYDRKLAVVTDAGVYTYTIALDATASEHLLTSLGQQCLTISRIRAEHG</sequence>
<dbReference type="Pfam" id="PF00400">
    <property type="entry name" value="WD40"/>
    <property type="match status" value="2"/>
</dbReference>
<dbReference type="PANTHER" id="PTHR22847">
    <property type="entry name" value="WD40 REPEAT PROTEIN"/>
    <property type="match status" value="1"/>
</dbReference>
<dbReference type="InterPro" id="IPR001680">
    <property type="entry name" value="WD40_rpt"/>
</dbReference>
<keyword evidence="5" id="KW-1185">Reference proteome</keyword>
<accession>A0A4Y7SYI1</accession>
<evidence type="ECO:0000256" key="1">
    <source>
        <dbReference type="ARBA" id="ARBA00022574"/>
    </source>
</evidence>
<protein>
    <submittedName>
        <fullName evidence="4">Uncharacterized protein</fullName>
    </submittedName>
</protein>
<gene>
    <name evidence="4" type="ORF">FA13DRAFT_1795162</name>
</gene>
<dbReference type="InterPro" id="IPR036322">
    <property type="entry name" value="WD40_repeat_dom_sf"/>
</dbReference>
<dbReference type="SUPFAM" id="SSF50978">
    <property type="entry name" value="WD40 repeat-like"/>
    <property type="match status" value="1"/>
</dbReference>
<evidence type="ECO:0000256" key="3">
    <source>
        <dbReference type="PROSITE-ProRule" id="PRU00221"/>
    </source>
</evidence>
<reference evidence="4 5" key="1">
    <citation type="journal article" date="2019" name="Nat. Ecol. Evol.">
        <title>Megaphylogeny resolves global patterns of mushroom evolution.</title>
        <authorList>
            <person name="Varga T."/>
            <person name="Krizsan K."/>
            <person name="Foldi C."/>
            <person name="Dima B."/>
            <person name="Sanchez-Garcia M."/>
            <person name="Sanchez-Ramirez S."/>
            <person name="Szollosi G.J."/>
            <person name="Szarkandi J.G."/>
            <person name="Papp V."/>
            <person name="Albert L."/>
            <person name="Andreopoulos W."/>
            <person name="Angelini C."/>
            <person name="Antonin V."/>
            <person name="Barry K.W."/>
            <person name="Bougher N.L."/>
            <person name="Buchanan P."/>
            <person name="Buyck B."/>
            <person name="Bense V."/>
            <person name="Catcheside P."/>
            <person name="Chovatia M."/>
            <person name="Cooper J."/>
            <person name="Damon W."/>
            <person name="Desjardin D."/>
            <person name="Finy P."/>
            <person name="Geml J."/>
            <person name="Haridas S."/>
            <person name="Hughes K."/>
            <person name="Justo A."/>
            <person name="Karasinski D."/>
            <person name="Kautmanova I."/>
            <person name="Kiss B."/>
            <person name="Kocsube S."/>
            <person name="Kotiranta H."/>
            <person name="LaButti K.M."/>
            <person name="Lechner B.E."/>
            <person name="Liimatainen K."/>
            <person name="Lipzen A."/>
            <person name="Lukacs Z."/>
            <person name="Mihaltcheva S."/>
            <person name="Morgado L.N."/>
            <person name="Niskanen T."/>
            <person name="Noordeloos M.E."/>
            <person name="Ohm R.A."/>
            <person name="Ortiz-Santana B."/>
            <person name="Ovrebo C."/>
            <person name="Racz N."/>
            <person name="Riley R."/>
            <person name="Savchenko A."/>
            <person name="Shiryaev A."/>
            <person name="Soop K."/>
            <person name="Spirin V."/>
            <person name="Szebenyi C."/>
            <person name="Tomsovsky M."/>
            <person name="Tulloss R.E."/>
            <person name="Uehling J."/>
            <person name="Grigoriev I.V."/>
            <person name="Vagvolgyi C."/>
            <person name="Papp T."/>
            <person name="Martin F.M."/>
            <person name="Miettinen O."/>
            <person name="Hibbett D.S."/>
            <person name="Nagy L.G."/>
        </authorList>
    </citation>
    <scope>NUCLEOTIDE SEQUENCE [LARGE SCALE GENOMIC DNA]</scope>
    <source>
        <strain evidence="4 5">FP101781</strain>
    </source>
</reference>
<dbReference type="OrthoDB" id="3238562at2759"/>
<dbReference type="Proteomes" id="UP000298030">
    <property type="component" value="Unassembled WGS sequence"/>
</dbReference>
<comment type="caution">
    <text evidence="4">The sequence shown here is derived from an EMBL/GenBank/DDBJ whole genome shotgun (WGS) entry which is preliminary data.</text>
</comment>
<dbReference type="STRING" id="71717.A0A4Y7SYI1"/>
<organism evidence="4 5">
    <name type="scientific">Coprinellus micaceus</name>
    <name type="common">Glistening ink-cap mushroom</name>
    <name type="synonym">Coprinus micaceus</name>
    <dbReference type="NCBI Taxonomy" id="71717"/>
    <lineage>
        <taxon>Eukaryota</taxon>
        <taxon>Fungi</taxon>
        <taxon>Dikarya</taxon>
        <taxon>Basidiomycota</taxon>
        <taxon>Agaricomycotina</taxon>
        <taxon>Agaricomycetes</taxon>
        <taxon>Agaricomycetidae</taxon>
        <taxon>Agaricales</taxon>
        <taxon>Agaricineae</taxon>
        <taxon>Psathyrellaceae</taxon>
        <taxon>Coprinellus</taxon>
    </lineage>
</organism>
<keyword evidence="2" id="KW-0677">Repeat</keyword>
<dbReference type="PROSITE" id="PS50082">
    <property type="entry name" value="WD_REPEATS_2"/>
    <property type="match status" value="1"/>
</dbReference>
<dbReference type="Gene3D" id="2.130.10.10">
    <property type="entry name" value="YVTN repeat-like/Quinoprotein amine dehydrogenase"/>
    <property type="match status" value="1"/>
</dbReference>
<name>A0A4Y7SYI1_COPMI</name>
<dbReference type="InterPro" id="IPR015943">
    <property type="entry name" value="WD40/YVTN_repeat-like_dom_sf"/>
</dbReference>
<proteinExistence type="predicted"/>
<evidence type="ECO:0000313" key="4">
    <source>
        <dbReference type="EMBL" id="TEB26915.1"/>
    </source>
</evidence>
<dbReference type="PANTHER" id="PTHR22847:SF637">
    <property type="entry name" value="WD REPEAT DOMAIN 5B"/>
    <property type="match status" value="1"/>
</dbReference>
<dbReference type="SMART" id="SM00320">
    <property type="entry name" value="WD40"/>
    <property type="match status" value="2"/>
</dbReference>